<dbReference type="EMBL" id="JAVYJV010000006">
    <property type="protein sequence ID" value="KAK4368760.1"/>
    <property type="molecule type" value="Genomic_DNA"/>
</dbReference>
<evidence type="ECO:0000313" key="2">
    <source>
        <dbReference type="Proteomes" id="UP001291623"/>
    </source>
</evidence>
<organism evidence="1 2">
    <name type="scientific">Anisodus tanguticus</name>
    <dbReference type="NCBI Taxonomy" id="243964"/>
    <lineage>
        <taxon>Eukaryota</taxon>
        <taxon>Viridiplantae</taxon>
        <taxon>Streptophyta</taxon>
        <taxon>Embryophyta</taxon>
        <taxon>Tracheophyta</taxon>
        <taxon>Spermatophyta</taxon>
        <taxon>Magnoliopsida</taxon>
        <taxon>eudicotyledons</taxon>
        <taxon>Gunneridae</taxon>
        <taxon>Pentapetalae</taxon>
        <taxon>asterids</taxon>
        <taxon>lamiids</taxon>
        <taxon>Solanales</taxon>
        <taxon>Solanaceae</taxon>
        <taxon>Solanoideae</taxon>
        <taxon>Hyoscyameae</taxon>
        <taxon>Anisodus</taxon>
    </lineage>
</organism>
<comment type="caution">
    <text evidence="1">The sequence shown here is derived from an EMBL/GenBank/DDBJ whole genome shotgun (WGS) entry which is preliminary data.</text>
</comment>
<name>A0AAE1SEV3_9SOLA</name>
<dbReference type="AlphaFoldDB" id="A0AAE1SEV3"/>
<proteinExistence type="predicted"/>
<keyword evidence="2" id="KW-1185">Reference proteome</keyword>
<reference evidence="1" key="1">
    <citation type="submission" date="2023-12" db="EMBL/GenBank/DDBJ databases">
        <title>Genome assembly of Anisodus tanguticus.</title>
        <authorList>
            <person name="Wang Y.-J."/>
        </authorList>
    </citation>
    <scope>NUCLEOTIDE SEQUENCE</scope>
    <source>
        <strain evidence="1">KB-2021</strain>
        <tissue evidence="1">Leaf</tissue>
    </source>
</reference>
<evidence type="ECO:0000313" key="1">
    <source>
        <dbReference type="EMBL" id="KAK4368760.1"/>
    </source>
</evidence>
<dbReference type="Proteomes" id="UP001291623">
    <property type="component" value="Unassembled WGS sequence"/>
</dbReference>
<sequence length="86" mass="9941">MLSECQGNYQFRTGNSMKIPVAPKHQESLYEMQKALLHRAYRVKRTPVICSTMHTPTVRSKADNPSPMKYESFRNSIQTELHCPQS</sequence>
<gene>
    <name evidence="1" type="ORF">RND71_012552</name>
</gene>
<protein>
    <submittedName>
        <fullName evidence="1">Uncharacterized protein</fullName>
    </submittedName>
</protein>
<accession>A0AAE1SEV3</accession>